<dbReference type="CDD" id="cd06222">
    <property type="entry name" value="RNase_H_like"/>
    <property type="match status" value="1"/>
</dbReference>
<dbReference type="InterPro" id="IPR002156">
    <property type="entry name" value="RNaseH_domain"/>
</dbReference>
<gene>
    <name evidence="2" type="ORF">L195_g031180</name>
</gene>
<dbReference type="EMBL" id="ASHM01028744">
    <property type="protein sequence ID" value="PNX75247.1"/>
    <property type="molecule type" value="Genomic_DNA"/>
</dbReference>
<evidence type="ECO:0000313" key="3">
    <source>
        <dbReference type="Proteomes" id="UP000236291"/>
    </source>
</evidence>
<feature type="domain" description="RNase H type-1" evidence="1">
    <location>
        <begin position="21"/>
        <end position="100"/>
    </location>
</feature>
<evidence type="ECO:0000259" key="1">
    <source>
        <dbReference type="Pfam" id="PF13456"/>
    </source>
</evidence>
<proteinExistence type="predicted"/>
<dbReference type="SUPFAM" id="SSF53098">
    <property type="entry name" value="Ribonuclease H-like"/>
    <property type="match status" value="1"/>
</dbReference>
<dbReference type="AlphaFoldDB" id="A0A2K3L9P0"/>
<dbReference type="InterPro" id="IPR044730">
    <property type="entry name" value="RNase_H-like_dom_plant"/>
</dbReference>
<dbReference type="GO" id="GO:0004523">
    <property type="term" value="F:RNA-DNA hybrid ribonuclease activity"/>
    <property type="evidence" value="ECO:0007669"/>
    <property type="project" value="InterPro"/>
</dbReference>
<accession>A0A2K3L9P0</accession>
<evidence type="ECO:0000313" key="2">
    <source>
        <dbReference type="EMBL" id="PNX75247.1"/>
    </source>
</evidence>
<sequence length="115" mass="12774">MAHVTTATRWLPPSPGFLKCNVDASFYDAAGVTRWGWCLRDHRGRFVLAGTNLYQGRLSILEGEAMTREEAIEEAINRGLSHVIFESDSKIVVKALASRQGGPSEFSSVCNFSYY</sequence>
<dbReference type="InterPro" id="IPR036397">
    <property type="entry name" value="RNaseH_sf"/>
</dbReference>
<reference evidence="2 3" key="1">
    <citation type="journal article" date="2014" name="Am. J. Bot.">
        <title>Genome assembly and annotation for red clover (Trifolium pratense; Fabaceae).</title>
        <authorList>
            <person name="Istvanek J."/>
            <person name="Jaros M."/>
            <person name="Krenek A."/>
            <person name="Repkova J."/>
        </authorList>
    </citation>
    <scope>NUCLEOTIDE SEQUENCE [LARGE SCALE GENOMIC DNA]</scope>
    <source>
        <strain evidence="3">cv. Tatra</strain>
        <tissue evidence="2">Young leaves</tissue>
    </source>
</reference>
<protein>
    <submittedName>
        <fullName evidence="2">Cytochrome p450</fullName>
    </submittedName>
</protein>
<dbReference type="PANTHER" id="PTHR47074:SF11">
    <property type="entry name" value="REVERSE TRANSCRIPTASE-LIKE PROTEIN"/>
    <property type="match status" value="1"/>
</dbReference>
<dbReference type="Pfam" id="PF13456">
    <property type="entry name" value="RVT_3"/>
    <property type="match status" value="1"/>
</dbReference>
<dbReference type="Proteomes" id="UP000236291">
    <property type="component" value="Unassembled WGS sequence"/>
</dbReference>
<comment type="caution">
    <text evidence="2">The sequence shown here is derived from an EMBL/GenBank/DDBJ whole genome shotgun (WGS) entry which is preliminary data.</text>
</comment>
<dbReference type="Gene3D" id="3.30.420.10">
    <property type="entry name" value="Ribonuclease H-like superfamily/Ribonuclease H"/>
    <property type="match status" value="1"/>
</dbReference>
<dbReference type="GO" id="GO:0003676">
    <property type="term" value="F:nucleic acid binding"/>
    <property type="evidence" value="ECO:0007669"/>
    <property type="project" value="InterPro"/>
</dbReference>
<dbReference type="PANTHER" id="PTHR47074">
    <property type="entry name" value="BNAC02G40300D PROTEIN"/>
    <property type="match status" value="1"/>
</dbReference>
<name>A0A2K3L9P0_TRIPR</name>
<dbReference type="InterPro" id="IPR012337">
    <property type="entry name" value="RNaseH-like_sf"/>
</dbReference>
<dbReference type="InterPro" id="IPR052929">
    <property type="entry name" value="RNase_H-like_EbsB-rel"/>
</dbReference>
<organism evidence="2 3">
    <name type="scientific">Trifolium pratense</name>
    <name type="common">Red clover</name>
    <dbReference type="NCBI Taxonomy" id="57577"/>
    <lineage>
        <taxon>Eukaryota</taxon>
        <taxon>Viridiplantae</taxon>
        <taxon>Streptophyta</taxon>
        <taxon>Embryophyta</taxon>
        <taxon>Tracheophyta</taxon>
        <taxon>Spermatophyta</taxon>
        <taxon>Magnoliopsida</taxon>
        <taxon>eudicotyledons</taxon>
        <taxon>Gunneridae</taxon>
        <taxon>Pentapetalae</taxon>
        <taxon>rosids</taxon>
        <taxon>fabids</taxon>
        <taxon>Fabales</taxon>
        <taxon>Fabaceae</taxon>
        <taxon>Papilionoideae</taxon>
        <taxon>50 kb inversion clade</taxon>
        <taxon>NPAAA clade</taxon>
        <taxon>Hologalegina</taxon>
        <taxon>IRL clade</taxon>
        <taxon>Trifolieae</taxon>
        <taxon>Trifolium</taxon>
    </lineage>
</organism>
<reference evidence="2 3" key="2">
    <citation type="journal article" date="2017" name="Front. Plant Sci.">
        <title>Gene Classification and Mining of Molecular Markers Useful in Red Clover (Trifolium pratense) Breeding.</title>
        <authorList>
            <person name="Istvanek J."/>
            <person name="Dluhosova J."/>
            <person name="Dluhos P."/>
            <person name="Patkova L."/>
            <person name="Nedelnik J."/>
            <person name="Repkova J."/>
        </authorList>
    </citation>
    <scope>NUCLEOTIDE SEQUENCE [LARGE SCALE GENOMIC DNA]</scope>
    <source>
        <strain evidence="3">cv. Tatra</strain>
        <tissue evidence="2">Young leaves</tissue>
    </source>
</reference>